<name>A0A9P6KFH6_9FUNG</name>
<accession>A0A9P6KFH6</accession>
<comment type="caution">
    <text evidence="1">The sequence shown here is derived from an EMBL/GenBank/DDBJ whole genome shotgun (WGS) entry which is preliminary data.</text>
</comment>
<gene>
    <name evidence="1" type="ORF">BGW38_010479</name>
</gene>
<dbReference type="Proteomes" id="UP000780801">
    <property type="component" value="Unassembled WGS sequence"/>
</dbReference>
<evidence type="ECO:0000313" key="2">
    <source>
        <dbReference type="Proteomes" id="UP000780801"/>
    </source>
</evidence>
<organism evidence="1 2">
    <name type="scientific">Lunasporangiospora selenospora</name>
    <dbReference type="NCBI Taxonomy" id="979761"/>
    <lineage>
        <taxon>Eukaryota</taxon>
        <taxon>Fungi</taxon>
        <taxon>Fungi incertae sedis</taxon>
        <taxon>Mucoromycota</taxon>
        <taxon>Mortierellomycotina</taxon>
        <taxon>Mortierellomycetes</taxon>
        <taxon>Mortierellales</taxon>
        <taxon>Mortierellaceae</taxon>
        <taxon>Lunasporangiospora</taxon>
    </lineage>
</organism>
<keyword evidence="2" id="KW-1185">Reference proteome</keyword>
<proteinExistence type="predicted"/>
<dbReference type="EMBL" id="JAABOA010000850">
    <property type="protein sequence ID" value="KAF9582983.1"/>
    <property type="molecule type" value="Genomic_DNA"/>
</dbReference>
<protein>
    <submittedName>
        <fullName evidence="1">Uncharacterized protein</fullName>
    </submittedName>
</protein>
<dbReference type="AlphaFoldDB" id="A0A9P6KFH6"/>
<sequence length="321" mass="35946">MTEWINTTGPVISEGTRTISLRTALKSLLECKETPSIKGQSTQVPGLQSSKPVKLAASSAHGVQRAQTNLEDALKSIREQIDKKRKRDASIQRILNNKHEVVNNLYENLNGPLRNVLASDAPQLSIRDPTLLQESNIFQRKQTLYRDKVVKRLTCITGNVQRIEYPSECTQEDAERTLEMSQHESGQILSKSGDLILWRSLRVRNLSDARLFKLRLLLGHDQSVSCVVPCLEQEESALLVSAIVLDRSFLENSLLSAETPLASRLFSEPSLVHMSRNSYNQHPLDDCLVTFAAPTFPFSDHTPASVHSILHRLFPAKTCCP</sequence>
<dbReference type="OrthoDB" id="2438571at2759"/>
<reference evidence="1" key="1">
    <citation type="journal article" date="2020" name="Fungal Divers.">
        <title>Resolving the Mortierellaceae phylogeny through synthesis of multi-gene phylogenetics and phylogenomics.</title>
        <authorList>
            <person name="Vandepol N."/>
            <person name="Liber J."/>
            <person name="Desiro A."/>
            <person name="Na H."/>
            <person name="Kennedy M."/>
            <person name="Barry K."/>
            <person name="Grigoriev I.V."/>
            <person name="Miller A.N."/>
            <person name="O'Donnell K."/>
            <person name="Stajich J.E."/>
            <person name="Bonito G."/>
        </authorList>
    </citation>
    <scope>NUCLEOTIDE SEQUENCE</scope>
    <source>
        <strain evidence="1">KOD1015</strain>
    </source>
</reference>
<evidence type="ECO:0000313" key="1">
    <source>
        <dbReference type="EMBL" id="KAF9582983.1"/>
    </source>
</evidence>